<comment type="caution">
    <text evidence="1">The sequence shown here is derived from an EMBL/GenBank/DDBJ whole genome shotgun (WGS) entry which is preliminary data.</text>
</comment>
<proteinExistence type="predicted"/>
<dbReference type="Proteomes" id="UP000800039">
    <property type="component" value="Unassembled WGS sequence"/>
</dbReference>
<dbReference type="GeneID" id="63843859"/>
<name>A0A9P4GIX5_9PLEO</name>
<protein>
    <submittedName>
        <fullName evidence="1">Uncharacterized protein</fullName>
    </submittedName>
</protein>
<evidence type="ECO:0000313" key="2">
    <source>
        <dbReference type="Proteomes" id="UP000800039"/>
    </source>
</evidence>
<gene>
    <name evidence="1" type="ORF">K460DRAFT_118761</name>
</gene>
<dbReference type="RefSeq" id="XP_040788574.1">
    <property type="nucleotide sequence ID" value="XM_040926608.1"/>
</dbReference>
<organism evidence="1 2">
    <name type="scientific">Cucurbitaria berberidis CBS 394.84</name>
    <dbReference type="NCBI Taxonomy" id="1168544"/>
    <lineage>
        <taxon>Eukaryota</taxon>
        <taxon>Fungi</taxon>
        <taxon>Dikarya</taxon>
        <taxon>Ascomycota</taxon>
        <taxon>Pezizomycotina</taxon>
        <taxon>Dothideomycetes</taxon>
        <taxon>Pleosporomycetidae</taxon>
        <taxon>Pleosporales</taxon>
        <taxon>Pleosporineae</taxon>
        <taxon>Cucurbitariaceae</taxon>
        <taxon>Cucurbitaria</taxon>
    </lineage>
</organism>
<sequence length="94" mass="9998">MGGQGEECGLSADEERKVRNGAATTWLVWQQTLDGQAWGCCLCLESLHVRGRRAAGLRPGASRTCPDAVEAFACPCPCSCSERPPGWMDASGAR</sequence>
<evidence type="ECO:0000313" key="1">
    <source>
        <dbReference type="EMBL" id="KAF1846011.1"/>
    </source>
</evidence>
<dbReference type="AlphaFoldDB" id="A0A9P4GIX5"/>
<keyword evidence="2" id="KW-1185">Reference proteome</keyword>
<reference evidence="1" key="1">
    <citation type="submission" date="2020-01" db="EMBL/GenBank/DDBJ databases">
        <authorList>
            <consortium name="DOE Joint Genome Institute"/>
            <person name="Haridas S."/>
            <person name="Albert R."/>
            <person name="Binder M."/>
            <person name="Bloem J."/>
            <person name="Labutti K."/>
            <person name="Salamov A."/>
            <person name="Andreopoulos B."/>
            <person name="Baker S.E."/>
            <person name="Barry K."/>
            <person name="Bills G."/>
            <person name="Bluhm B.H."/>
            <person name="Cannon C."/>
            <person name="Castanera R."/>
            <person name="Culley D.E."/>
            <person name="Daum C."/>
            <person name="Ezra D."/>
            <person name="Gonzalez J.B."/>
            <person name="Henrissat B."/>
            <person name="Kuo A."/>
            <person name="Liang C."/>
            <person name="Lipzen A."/>
            <person name="Lutzoni F."/>
            <person name="Magnuson J."/>
            <person name="Mondo S."/>
            <person name="Nolan M."/>
            <person name="Ohm R."/>
            <person name="Pangilinan J."/>
            <person name="Park H.-J."/>
            <person name="Ramirez L."/>
            <person name="Alfaro M."/>
            <person name="Sun H."/>
            <person name="Tritt A."/>
            <person name="Yoshinaga Y."/>
            <person name="Zwiers L.-H."/>
            <person name="Turgeon B.G."/>
            <person name="Goodwin S.B."/>
            <person name="Spatafora J.W."/>
            <person name="Crous P.W."/>
            <person name="Grigoriev I.V."/>
        </authorList>
    </citation>
    <scope>NUCLEOTIDE SEQUENCE</scope>
    <source>
        <strain evidence="1">CBS 394.84</strain>
    </source>
</reference>
<accession>A0A9P4GIX5</accession>
<dbReference type="EMBL" id="ML976616">
    <property type="protein sequence ID" value="KAF1846011.1"/>
    <property type="molecule type" value="Genomic_DNA"/>
</dbReference>